<dbReference type="RefSeq" id="WP_087135893.1">
    <property type="nucleotide sequence ID" value="NZ_FUKR01000006.1"/>
</dbReference>
<dbReference type="EMBL" id="FUKR01000006">
    <property type="protein sequence ID" value="SJN18172.1"/>
    <property type="molecule type" value="Genomic_DNA"/>
</dbReference>
<dbReference type="Gene3D" id="3.40.50.150">
    <property type="entry name" value="Vaccinia Virus protein VP39"/>
    <property type="match status" value="1"/>
</dbReference>
<dbReference type="PANTHER" id="PTHR47816">
    <property type="entry name" value="RIBOSOMAL RNA SMALL SUBUNIT METHYLTRANSFERASE C"/>
    <property type="match status" value="1"/>
</dbReference>
<keyword evidence="5" id="KW-1185">Reference proteome</keyword>
<dbReference type="InterPro" id="IPR029063">
    <property type="entry name" value="SAM-dependent_MTases_sf"/>
</dbReference>
<dbReference type="Pfam" id="PF05175">
    <property type="entry name" value="MTS"/>
    <property type="match status" value="1"/>
</dbReference>
<dbReference type="GO" id="GO:0032259">
    <property type="term" value="P:methylation"/>
    <property type="evidence" value="ECO:0007669"/>
    <property type="project" value="UniProtKB-KW"/>
</dbReference>
<keyword evidence="1 4" id="KW-0489">Methyltransferase</keyword>
<dbReference type="Proteomes" id="UP000196778">
    <property type="component" value="Unassembled WGS sequence"/>
</dbReference>
<dbReference type="InterPro" id="IPR046977">
    <property type="entry name" value="RsmC/RlmG"/>
</dbReference>
<evidence type="ECO:0000313" key="4">
    <source>
        <dbReference type="EMBL" id="SJN18172.1"/>
    </source>
</evidence>
<dbReference type="CDD" id="cd02440">
    <property type="entry name" value="AdoMet_MTases"/>
    <property type="match status" value="1"/>
</dbReference>
<dbReference type="GO" id="GO:0008757">
    <property type="term" value="F:S-adenosylmethionine-dependent methyltransferase activity"/>
    <property type="evidence" value="ECO:0007669"/>
    <property type="project" value="InterPro"/>
</dbReference>
<evidence type="ECO:0000259" key="3">
    <source>
        <dbReference type="Pfam" id="PF05175"/>
    </source>
</evidence>
<feature type="domain" description="Methyltransferase small" evidence="3">
    <location>
        <begin position="29"/>
        <end position="197"/>
    </location>
</feature>
<dbReference type="PANTHER" id="PTHR47816:SF4">
    <property type="entry name" value="RIBOSOMAL RNA SMALL SUBUNIT METHYLTRANSFERASE C"/>
    <property type="match status" value="1"/>
</dbReference>
<sequence>MPSAHYFSPEPGSDPTPRQITVSIAGEPLTITTAGGVFSPGRLDTGTAVLLDSVPPPPQSGDVLDLGAGWGPISYALARSAPDATIWSVDVNERALELITLNAAQHGFSGINATTPSGVPEAVRFDAIWSNPPIRVGKQELHGMLRHWLPRLKPGCDAWLVVQKNLGSDSLLSWLSTEFDGTHVSSRATTKKGYRVLRVHRTTTG</sequence>
<evidence type="ECO:0000256" key="2">
    <source>
        <dbReference type="ARBA" id="ARBA00022679"/>
    </source>
</evidence>
<evidence type="ECO:0000256" key="1">
    <source>
        <dbReference type="ARBA" id="ARBA00022603"/>
    </source>
</evidence>
<gene>
    <name evidence="4" type="ORF">FM119_01345</name>
</gene>
<proteinExistence type="predicted"/>
<protein>
    <submittedName>
        <fullName evidence="4">Putative methyltransferase small domain protein</fullName>
    </submittedName>
</protein>
<dbReference type="InterPro" id="IPR007848">
    <property type="entry name" value="Small_mtfrase_dom"/>
</dbReference>
<dbReference type="AlphaFoldDB" id="A0A1R4IE74"/>
<dbReference type="OrthoDB" id="9764961at2"/>
<reference evidence="5" key="1">
    <citation type="submission" date="2017-02" db="EMBL/GenBank/DDBJ databases">
        <authorList>
            <person name="Dridi B."/>
        </authorList>
    </citation>
    <scope>NUCLEOTIDE SEQUENCE [LARGE SCALE GENOMIC DNA]</scope>
    <source>
        <strain evidence="5">EB411</strain>
    </source>
</reference>
<dbReference type="SUPFAM" id="SSF53335">
    <property type="entry name" value="S-adenosyl-L-methionine-dependent methyltransferases"/>
    <property type="match status" value="1"/>
</dbReference>
<name>A0A1R4IE74_9MICO</name>
<accession>A0A1R4IE74</accession>
<organism evidence="4 5">
    <name type="scientific">Mycetocola reblochoni REB411</name>
    <dbReference type="NCBI Taxonomy" id="1255698"/>
    <lineage>
        <taxon>Bacteria</taxon>
        <taxon>Bacillati</taxon>
        <taxon>Actinomycetota</taxon>
        <taxon>Actinomycetes</taxon>
        <taxon>Micrococcales</taxon>
        <taxon>Microbacteriaceae</taxon>
        <taxon>Mycetocola</taxon>
    </lineage>
</organism>
<keyword evidence="2 4" id="KW-0808">Transferase</keyword>
<evidence type="ECO:0000313" key="5">
    <source>
        <dbReference type="Proteomes" id="UP000196778"/>
    </source>
</evidence>